<dbReference type="SUPFAM" id="SSF50978">
    <property type="entry name" value="WD40 repeat-like"/>
    <property type="match status" value="1"/>
</dbReference>
<feature type="repeat" description="WD" evidence="6">
    <location>
        <begin position="141"/>
        <end position="173"/>
    </location>
</feature>
<keyword evidence="5" id="KW-0539">Nucleus</keyword>
<dbReference type="InterPro" id="IPR045245">
    <property type="entry name" value="Pfs2-like"/>
</dbReference>
<feature type="repeat" description="WD" evidence="6">
    <location>
        <begin position="224"/>
        <end position="265"/>
    </location>
</feature>
<protein>
    <submittedName>
        <fullName evidence="8">Pre-mRNA 3' end processing protein WDR33</fullName>
    </submittedName>
</protein>
<feature type="repeat" description="WD" evidence="6">
    <location>
        <begin position="266"/>
        <end position="307"/>
    </location>
</feature>
<gene>
    <name evidence="8" type="ORF">FVE85_1594</name>
</gene>
<feature type="region of interest" description="Disordered" evidence="7">
    <location>
        <begin position="400"/>
        <end position="427"/>
    </location>
</feature>
<dbReference type="InterPro" id="IPR019775">
    <property type="entry name" value="WD40_repeat_CS"/>
</dbReference>
<proteinExistence type="predicted"/>
<dbReference type="SMART" id="SM00320">
    <property type="entry name" value="WD40"/>
    <property type="match status" value="7"/>
</dbReference>
<accession>A0A5J4YVA5</accession>
<dbReference type="PROSITE" id="PS50294">
    <property type="entry name" value="WD_REPEATS_REGION"/>
    <property type="match status" value="6"/>
</dbReference>
<feature type="repeat" description="WD" evidence="6">
    <location>
        <begin position="352"/>
        <end position="383"/>
    </location>
</feature>
<dbReference type="FunFam" id="2.130.10.10:FF:000085">
    <property type="entry name" value="WD repeat domain 33"/>
    <property type="match status" value="1"/>
</dbReference>
<evidence type="ECO:0000256" key="2">
    <source>
        <dbReference type="ARBA" id="ARBA00022574"/>
    </source>
</evidence>
<organism evidence="8 9">
    <name type="scientific">Porphyridium purpureum</name>
    <name type="common">Red alga</name>
    <name type="synonym">Porphyridium cruentum</name>
    <dbReference type="NCBI Taxonomy" id="35688"/>
    <lineage>
        <taxon>Eukaryota</taxon>
        <taxon>Rhodophyta</taxon>
        <taxon>Bangiophyceae</taxon>
        <taxon>Porphyridiales</taxon>
        <taxon>Porphyridiaceae</taxon>
        <taxon>Porphyridium</taxon>
    </lineage>
</organism>
<feature type="compositionally biased region" description="Basic and acidic residues" evidence="7">
    <location>
        <begin position="414"/>
        <end position="427"/>
    </location>
</feature>
<comment type="caution">
    <text evidence="8">The sequence shown here is derived from an EMBL/GenBank/DDBJ whole genome shotgun (WGS) entry which is preliminary data.</text>
</comment>
<dbReference type="InterPro" id="IPR015943">
    <property type="entry name" value="WD40/YVTN_repeat-like_dom_sf"/>
</dbReference>
<evidence type="ECO:0000313" key="9">
    <source>
        <dbReference type="Proteomes" id="UP000324585"/>
    </source>
</evidence>
<dbReference type="PROSITE" id="PS50082">
    <property type="entry name" value="WD_REPEATS_2"/>
    <property type="match status" value="6"/>
</dbReference>
<dbReference type="InterPro" id="IPR036322">
    <property type="entry name" value="WD40_repeat_dom_sf"/>
</dbReference>
<dbReference type="PANTHER" id="PTHR22836:SF0">
    <property type="entry name" value="PRE-MRNA 3' END PROCESSING PROTEIN WDR33"/>
    <property type="match status" value="1"/>
</dbReference>
<dbReference type="OrthoDB" id="16717at2759"/>
<evidence type="ECO:0000313" key="8">
    <source>
        <dbReference type="EMBL" id="KAA8495439.1"/>
    </source>
</evidence>
<dbReference type="InterPro" id="IPR001680">
    <property type="entry name" value="WD40_rpt"/>
</dbReference>
<keyword evidence="3" id="KW-0507">mRNA processing</keyword>
<dbReference type="PROSITE" id="PS00678">
    <property type="entry name" value="WD_REPEATS_1"/>
    <property type="match status" value="1"/>
</dbReference>
<evidence type="ECO:0000256" key="5">
    <source>
        <dbReference type="ARBA" id="ARBA00023242"/>
    </source>
</evidence>
<keyword evidence="2 6" id="KW-0853">WD repeat</keyword>
<keyword evidence="9" id="KW-1185">Reference proteome</keyword>
<name>A0A5J4YVA5_PORPP</name>
<dbReference type="Gene3D" id="2.130.10.10">
    <property type="entry name" value="YVTN repeat-like/Quinoprotein amine dehydrogenase"/>
    <property type="match status" value="3"/>
</dbReference>
<dbReference type="PANTHER" id="PTHR22836">
    <property type="entry name" value="WD40 REPEAT PROTEIN"/>
    <property type="match status" value="1"/>
</dbReference>
<dbReference type="EMBL" id="VRMN01000003">
    <property type="protein sequence ID" value="KAA8495439.1"/>
    <property type="molecule type" value="Genomic_DNA"/>
</dbReference>
<feature type="repeat" description="WD" evidence="6">
    <location>
        <begin position="308"/>
        <end position="350"/>
    </location>
</feature>
<evidence type="ECO:0000256" key="3">
    <source>
        <dbReference type="ARBA" id="ARBA00022664"/>
    </source>
</evidence>
<evidence type="ECO:0000256" key="1">
    <source>
        <dbReference type="ARBA" id="ARBA00004123"/>
    </source>
</evidence>
<dbReference type="OMA" id="HHWDVKS"/>
<feature type="repeat" description="WD" evidence="6">
    <location>
        <begin position="182"/>
        <end position="216"/>
    </location>
</feature>
<sequence>MSAYDPGDRGGGYYSRPAGRYNEVFDGKQLRKAVQRRTIDYNASSLKWLVDRPRKTRAREYPSILPRTEYALNLYPPSAPCMKANSVTSVCTKFVHSSVNKPRCPINSCAWTPEGKRLITGAATGEFTLWHGLTFNFETILQAHSSAVRVIQWSRNAYWMVTGDQQGVIKYWQGNMNNLKAFQAHSEAIRDVSFSATDLKFATCSDDGVIKVWDFELVQEENVLKGHGWDVRCVDWHPSYPILASGSKDALVKLWDAKSGKCLTTLHGHKNMVVKTQWNHNGNWLVTGSRDQLIKMFDIRMMKEIMTFRGHKKEVTSLSWHPVHEDLFASGGWDGALYFWQVGQDEPVACVANAHQSSIWDIDWHPCGHMLVSASGDHTTKFWTRNRPGEGKDMMSDFSYGDATGADNPGGAVGERRQDGREFANRY</sequence>
<dbReference type="FunFam" id="2.130.10.10:FF:000069">
    <property type="entry name" value="WD repeat domain 33"/>
    <property type="match status" value="1"/>
</dbReference>
<keyword evidence="4" id="KW-0677">Repeat</keyword>
<evidence type="ECO:0000256" key="6">
    <source>
        <dbReference type="PROSITE-ProRule" id="PRU00221"/>
    </source>
</evidence>
<dbReference type="CDD" id="cd00200">
    <property type="entry name" value="WD40"/>
    <property type="match status" value="1"/>
</dbReference>
<dbReference type="Proteomes" id="UP000324585">
    <property type="component" value="Unassembled WGS sequence"/>
</dbReference>
<reference evidence="9" key="1">
    <citation type="journal article" date="2019" name="Nat. Commun.">
        <title>Expansion of phycobilisome linker gene families in mesophilic red algae.</title>
        <authorList>
            <person name="Lee J."/>
            <person name="Kim D."/>
            <person name="Bhattacharya D."/>
            <person name="Yoon H.S."/>
        </authorList>
    </citation>
    <scope>NUCLEOTIDE SEQUENCE [LARGE SCALE GENOMIC DNA]</scope>
    <source>
        <strain evidence="9">CCMP 1328</strain>
    </source>
</reference>
<dbReference type="PRINTS" id="PR00320">
    <property type="entry name" value="GPROTEINBRPT"/>
</dbReference>
<dbReference type="GO" id="GO:0005847">
    <property type="term" value="C:mRNA cleavage and polyadenylation specificity factor complex"/>
    <property type="evidence" value="ECO:0007669"/>
    <property type="project" value="TreeGrafter"/>
</dbReference>
<dbReference type="GO" id="GO:0031124">
    <property type="term" value="P:mRNA 3'-end processing"/>
    <property type="evidence" value="ECO:0007669"/>
    <property type="project" value="InterPro"/>
</dbReference>
<dbReference type="AlphaFoldDB" id="A0A5J4YVA5"/>
<evidence type="ECO:0000256" key="4">
    <source>
        <dbReference type="ARBA" id="ARBA00022737"/>
    </source>
</evidence>
<dbReference type="Pfam" id="PF00400">
    <property type="entry name" value="WD40"/>
    <property type="match status" value="7"/>
</dbReference>
<comment type="subcellular location">
    <subcellularLocation>
        <location evidence="1">Nucleus</location>
    </subcellularLocation>
</comment>
<evidence type="ECO:0000256" key="7">
    <source>
        <dbReference type="SAM" id="MobiDB-lite"/>
    </source>
</evidence>
<dbReference type="InterPro" id="IPR020472">
    <property type="entry name" value="WD40_PAC1"/>
</dbReference>